<dbReference type="Gene3D" id="1.10.1200.10">
    <property type="entry name" value="ACP-like"/>
    <property type="match status" value="1"/>
</dbReference>
<reference evidence="2" key="1">
    <citation type="submission" date="2019-08" db="EMBL/GenBank/DDBJ databases">
        <authorList>
            <person name="Kucharzyk K."/>
            <person name="Murdoch R.W."/>
            <person name="Higgins S."/>
            <person name="Loffler F."/>
        </authorList>
    </citation>
    <scope>NUCLEOTIDE SEQUENCE</scope>
</reference>
<name>A0A645BJE7_9ZZZZ</name>
<dbReference type="SUPFAM" id="SSF47336">
    <property type="entry name" value="ACP-like"/>
    <property type="match status" value="1"/>
</dbReference>
<dbReference type="InterPro" id="IPR036736">
    <property type="entry name" value="ACP-like_sf"/>
</dbReference>
<evidence type="ECO:0000259" key="1">
    <source>
        <dbReference type="PROSITE" id="PS50075"/>
    </source>
</evidence>
<gene>
    <name evidence="2" type="primary">acpP_49</name>
    <name evidence="2" type="ORF">SDC9_112221</name>
</gene>
<comment type="caution">
    <text evidence="2">The sequence shown here is derived from an EMBL/GenBank/DDBJ whole genome shotgun (WGS) entry which is preliminary data.</text>
</comment>
<evidence type="ECO:0000313" key="2">
    <source>
        <dbReference type="EMBL" id="MPM65326.1"/>
    </source>
</evidence>
<dbReference type="InterPro" id="IPR009081">
    <property type="entry name" value="PP-bd_ACP"/>
</dbReference>
<dbReference type="PROSITE" id="PS50075">
    <property type="entry name" value="CARRIER"/>
    <property type="match status" value="1"/>
</dbReference>
<dbReference type="Pfam" id="PF00550">
    <property type="entry name" value="PP-binding"/>
    <property type="match status" value="1"/>
</dbReference>
<dbReference type="EMBL" id="VSSQ01020458">
    <property type="protein sequence ID" value="MPM65326.1"/>
    <property type="molecule type" value="Genomic_DNA"/>
</dbReference>
<organism evidence="2">
    <name type="scientific">bioreactor metagenome</name>
    <dbReference type="NCBI Taxonomy" id="1076179"/>
    <lineage>
        <taxon>unclassified sequences</taxon>
        <taxon>metagenomes</taxon>
        <taxon>ecological metagenomes</taxon>
    </lineage>
</organism>
<accession>A0A645BJE7</accession>
<dbReference type="AlphaFoldDB" id="A0A645BJE7"/>
<feature type="domain" description="Carrier" evidence="1">
    <location>
        <begin position="1"/>
        <end position="71"/>
    </location>
</feature>
<sequence length="71" mass="7932">MLETIAAVIKEFKSDNDLVINETTTFAELELDSLEIVELVMNLEEKFSVSLEVSPDIKTVGDLMSKIENAK</sequence>
<proteinExistence type="predicted"/>
<protein>
    <submittedName>
        <fullName evidence="2">Acyl carrier protein</fullName>
    </submittedName>
</protein>